<sequence length="667" mass="76517">MFKNITDRLPAVPELPELPQLPGLATLRLSDSASRAPISSLVPPKHPLLQRSKMSGDPEELRDWDQVEEKWEDSDVEELLETAKHLPLDSPDARKEMDYFGSNDDQNHINMQRRIARVRARLEADKKGAVLDRNSLFFRKIPKPPPVPLDPEWEDEKDKEDFEESNFMYCRPSMKKEFEDYHGTPYASEALKWDKERREQKRRVEVVKIQVQRMKADLERKQRENVDFARPLLDALEKERKEKAEAEWLLVGPMDAEALRLEMQGRKDLELVIENEVPSYEASIEGRGEAGPEAPQHSMIDFEPTLPSHASARMIIKSIESTAVEELKDLIDPEGPQVELIFNASDQKPSPLRFPKLLLGAFSPVFRAHFAQRNVSHEITYLHLTGIEHATFMLLYRWMHMVCIGKWTSSSHRPKPYDCDDTLFPLPELGANQSFVTQIKLYCALNQLEVHLPKIQLRDLLRTRFPVPDGPILTTSLGNNPAPDSFPADDIKLVLNAVKLKHPRRAVSVSHVSDKKRREQVICNHELEDDMEEPDEIDYFLHTHIARYVHFLQAFGLFKKEFTLFVKENPAIAGPFARNVKKLKQLNRNIKVWQKQVPDDVAEMEVEKGLEILDGKIGGEVGAYRMEREPKADEDEMGMPWGWRDGRGTGKVKEGPVGNGKGKPSGR</sequence>
<proteinExistence type="predicted"/>
<organism evidence="3 4">
    <name type="scientific">Lophium mytilinum</name>
    <dbReference type="NCBI Taxonomy" id="390894"/>
    <lineage>
        <taxon>Eukaryota</taxon>
        <taxon>Fungi</taxon>
        <taxon>Dikarya</taxon>
        <taxon>Ascomycota</taxon>
        <taxon>Pezizomycotina</taxon>
        <taxon>Dothideomycetes</taxon>
        <taxon>Pleosporomycetidae</taxon>
        <taxon>Mytilinidiales</taxon>
        <taxon>Mytilinidiaceae</taxon>
        <taxon>Lophium</taxon>
    </lineage>
</organism>
<feature type="region of interest" description="Disordered" evidence="2">
    <location>
        <begin position="1"/>
        <end position="62"/>
    </location>
</feature>
<feature type="compositionally biased region" description="Low complexity" evidence="2">
    <location>
        <begin position="9"/>
        <end position="25"/>
    </location>
</feature>
<feature type="compositionally biased region" description="Basic and acidic residues" evidence="2">
    <location>
        <begin position="644"/>
        <end position="654"/>
    </location>
</feature>
<dbReference type="AlphaFoldDB" id="A0A6A6QDB3"/>
<feature type="region of interest" description="Disordered" evidence="2">
    <location>
        <begin position="629"/>
        <end position="667"/>
    </location>
</feature>
<evidence type="ECO:0000256" key="2">
    <source>
        <dbReference type="SAM" id="MobiDB-lite"/>
    </source>
</evidence>
<evidence type="ECO:0000313" key="4">
    <source>
        <dbReference type="Proteomes" id="UP000799750"/>
    </source>
</evidence>
<evidence type="ECO:0008006" key="5">
    <source>
        <dbReference type="Google" id="ProtNLM"/>
    </source>
</evidence>
<name>A0A6A6QDB3_9PEZI</name>
<dbReference type="Proteomes" id="UP000799750">
    <property type="component" value="Unassembled WGS sequence"/>
</dbReference>
<feature type="coiled-coil region" evidence="1">
    <location>
        <begin position="197"/>
        <end position="224"/>
    </location>
</feature>
<dbReference type="OrthoDB" id="10416700at2759"/>
<dbReference type="EMBL" id="MU004198">
    <property type="protein sequence ID" value="KAF2490006.1"/>
    <property type="molecule type" value="Genomic_DNA"/>
</dbReference>
<evidence type="ECO:0000313" key="3">
    <source>
        <dbReference type="EMBL" id="KAF2490006.1"/>
    </source>
</evidence>
<keyword evidence="1" id="KW-0175">Coiled coil</keyword>
<accession>A0A6A6QDB3</accession>
<evidence type="ECO:0000256" key="1">
    <source>
        <dbReference type="SAM" id="Coils"/>
    </source>
</evidence>
<reference evidence="3" key="1">
    <citation type="journal article" date="2020" name="Stud. Mycol.">
        <title>101 Dothideomycetes genomes: a test case for predicting lifestyles and emergence of pathogens.</title>
        <authorList>
            <person name="Haridas S."/>
            <person name="Albert R."/>
            <person name="Binder M."/>
            <person name="Bloem J."/>
            <person name="Labutti K."/>
            <person name="Salamov A."/>
            <person name="Andreopoulos B."/>
            <person name="Baker S."/>
            <person name="Barry K."/>
            <person name="Bills G."/>
            <person name="Bluhm B."/>
            <person name="Cannon C."/>
            <person name="Castanera R."/>
            <person name="Culley D."/>
            <person name="Daum C."/>
            <person name="Ezra D."/>
            <person name="Gonzalez J."/>
            <person name="Henrissat B."/>
            <person name="Kuo A."/>
            <person name="Liang C."/>
            <person name="Lipzen A."/>
            <person name="Lutzoni F."/>
            <person name="Magnuson J."/>
            <person name="Mondo S."/>
            <person name="Nolan M."/>
            <person name="Ohm R."/>
            <person name="Pangilinan J."/>
            <person name="Park H.-J."/>
            <person name="Ramirez L."/>
            <person name="Alfaro M."/>
            <person name="Sun H."/>
            <person name="Tritt A."/>
            <person name="Yoshinaga Y."/>
            <person name="Zwiers L.-H."/>
            <person name="Turgeon B."/>
            <person name="Goodwin S."/>
            <person name="Spatafora J."/>
            <person name="Crous P."/>
            <person name="Grigoriev I."/>
        </authorList>
    </citation>
    <scope>NUCLEOTIDE SEQUENCE</scope>
    <source>
        <strain evidence="3">CBS 269.34</strain>
    </source>
</reference>
<gene>
    <name evidence="3" type="ORF">BU16DRAFT_567106</name>
</gene>
<keyword evidence="4" id="KW-1185">Reference proteome</keyword>
<dbReference type="CDD" id="cd18186">
    <property type="entry name" value="BTB_POZ_ZBTB_KLHL-like"/>
    <property type="match status" value="1"/>
</dbReference>
<feature type="compositionally biased region" description="Gly residues" evidence="2">
    <location>
        <begin position="657"/>
        <end position="667"/>
    </location>
</feature>
<protein>
    <recommendedName>
        <fullName evidence="5">BTB domain-containing protein</fullName>
    </recommendedName>
</protein>